<dbReference type="NCBIfam" id="NF006054">
    <property type="entry name" value="PRK08202.1"/>
    <property type="match status" value="1"/>
</dbReference>
<evidence type="ECO:0000256" key="6">
    <source>
        <dbReference type="ARBA" id="ARBA00048556"/>
    </source>
</evidence>
<evidence type="ECO:0000256" key="7">
    <source>
        <dbReference type="PIRNR" id="PIRNR000477"/>
    </source>
</evidence>
<dbReference type="CDD" id="cd09009">
    <property type="entry name" value="PNP-EcPNPII_like"/>
    <property type="match status" value="1"/>
</dbReference>
<protein>
    <recommendedName>
        <fullName evidence="7">Purine nucleoside phosphorylase</fullName>
        <ecNumber evidence="7">2.4.2.1</ecNumber>
    </recommendedName>
    <alternativeName>
        <fullName evidence="7">Inosine-guanosine phosphorylase</fullName>
    </alternativeName>
</protein>
<dbReference type="InterPro" id="IPR035994">
    <property type="entry name" value="Nucleoside_phosphorylase_sf"/>
</dbReference>
<proteinExistence type="inferred from homology"/>
<feature type="binding site" evidence="8">
    <location>
        <position position="233"/>
    </location>
    <ligand>
        <name>a purine D-ribonucleoside</name>
        <dbReference type="ChEBI" id="CHEBI:142355"/>
    </ligand>
</feature>
<dbReference type="Proteomes" id="UP000260943">
    <property type="component" value="Unassembled WGS sequence"/>
</dbReference>
<dbReference type="PIRSF" id="PIRSF000477">
    <property type="entry name" value="PurNPase"/>
    <property type="match status" value="1"/>
</dbReference>
<evidence type="ECO:0000259" key="9">
    <source>
        <dbReference type="Pfam" id="PF01048"/>
    </source>
</evidence>
<dbReference type="GO" id="GO:0009116">
    <property type="term" value="P:nucleoside metabolic process"/>
    <property type="evidence" value="ECO:0007669"/>
    <property type="project" value="InterPro"/>
</dbReference>
<evidence type="ECO:0000256" key="1">
    <source>
        <dbReference type="ARBA" id="ARBA00002678"/>
    </source>
</evidence>
<dbReference type="PANTHER" id="PTHR11904:SF9">
    <property type="entry name" value="PURINE NUCLEOSIDE PHOSPHORYLASE-RELATED"/>
    <property type="match status" value="1"/>
</dbReference>
<keyword evidence="4 7" id="KW-0328">Glycosyltransferase</keyword>
<feature type="binding site" evidence="8">
    <location>
        <position position="210"/>
    </location>
    <ligand>
        <name>phosphate</name>
        <dbReference type="ChEBI" id="CHEBI:43474"/>
    </ligand>
</feature>
<evidence type="ECO:0000256" key="5">
    <source>
        <dbReference type="ARBA" id="ARBA00022679"/>
    </source>
</evidence>
<organism evidence="10 11">
    <name type="scientific">Collinsella tanakaei</name>
    <dbReference type="NCBI Taxonomy" id="626935"/>
    <lineage>
        <taxon>Bacteria</taxon>
        <taxon>Bacillati</taxon>
        <taxon>Actinomycetota</taxon>
        <taxon>Coriobacteriia</taxon>
        <taxon>Coriobacteriales</taxon>
        <taxon>Coriobacteriaceae</taxon>
        <taxon>Collinsella</taxon>
    </lineage>
</organism>
<evidence type="ECO:0000256" key="8">
    <source>
        <dbReference type="PIRSR" id="PIRSR000477-2"/>
    </source>
</evidence>
<comment type="catalytic activity">
    <reaction evidence="6">
        <text>a purine 2'-deoxy-D-ribonucleoside + phosphate = a purine nucleobase + 2-deoxy-alpha-D-ribose 1-phosphate</text>
        <dbReference type="Rhea" id="RHEA:36431"/>
        <dbReference type="ChEBI" id="CHEBI:26386"/>
        <dbReference type="ChEBI" id="CHEBI:43474"/>
        <dbReference type="ChEBI" id="CHEBI:57259"/>
        <dbReference type="ChEBI" id="CHEBI:142361"/>
        <dbReference type="EC" id="2.4.2.1"/>
    </reaction>
</comment>
<dbReference type="Pfam" id="PF01048">
    <property type="entry name" value="PNP_UDP_1"/>
    <property type="match status" value="1"/>
</dbReference>
<feature type="binding site" evidence="8">
    <location>
        <position position="57"/>
    </location>
    <ligand>
        <name>phosphate</name>
        <dbReference type="ChEBI" id="CHEBI:43474"/>
    </ligand>
</feature>
<dbReference type="InterPro" id="IPR011268">
    <property type="entry name" value="Purine_phosphorylase"/>
</dbReference>
<accession>A0A3E4QTQ6</accession>
<dbReference type="EC" id="2.4.2.1" evidence="7"/>
<dbReference type="RefSeq" id="WP_117679514.1">
    <property type="nucleotide sequence ID" value="NZ_JAQCWE010000008.1"/>
</dbReference>
<evidence type="ECO:0000256" key="4">
    <source>
        <dbReference type="ARBA" id="ARBA00022676"/>
    </source>
</evidence>
<comment type="caution">
    <text evidence="10">The sequence shown here is derived from an EMBL/GenBank/DDBJ whole genome shotgun (WGS) entry which is preliminary data.</text>
</comment>
<name>A0A3E4QTQ6_9ACTN</name>
<evidence type="ECO:0000313" key="11">
    <source>
        <dbReference type="Proteomes" id="UP000260943"/>
    </source>
</evidence>
<feature type="domain" description="Nucleoside phosphorylase" evidence="9">
    <location>
        <begin position="18"/>
        <end position="265"/>
    </location>
</feature>
<feature type="binding site" evidence="8">
    <location>
        <position position="24"/>
    </location>
    <ligand>
        <name>phosphate</name>
        <dbReference type="ChEBI" id="CHEBI:43474"/>
    </ligand>
</feature>
<comment type="function">
    <text evidence="1">The purine nucleoside phosphorylases catalyze the phosphorolytic breakdown of the N-glycosidic bond in the beta-(deoxy)ribonucleoside molecules, with the formation of the corresponding free purine bases and pentose-1-phosphate. Cleaves guanosine, inosine, 2'-deoxyguanosine and 2'-deoxyinosine.</text>
</comment>
<dbReference type="Gene3D" id="3.40.50.1580">
    <property type="entry name" value="Nucleoside phosphorylase domain"/>
    <property type="match status" value="1"/>
</dbReference>
<dbReference type="GO" id="GO:0004731">
    <property type="term" value="F:purine-nucleoside phosphorylase activity"/>
    <property type="evidence" value="ECO:0007669"/>
    <property type="project" value="UniProtKB-EC"/>
</dbReference>
<evidence type="ECO:0000256" key="2">
    <source>
        <dbReference type="ARBA" id="ARBA00005058"/>
    </source>
</evidence>
<evidence type="ECO:0000313" key="10">
    <source>
        <dbReference type="EMBL" id="RGL10457.1"/>
    </source>
</evidence>
<dbReference type="AlphaFoldDB" id="A0A3E4QTQ6"/>
<dbReference type="GO" id="GO:0005737">
    <property type="term" value="C:cytoplasm"/>
    <property type="evidence" value="ECO:0007669"/>
    <property type="project" value="TreeGrafter"/>
</dbReference>
<keyword evidence="5 7" id="KW-0808">Transferase</keyword>
<dbReference type="EMBL" id="QSRJ01000005">
    <property type="protein sequence ID" value="RGL10457.1"/>
    <property type="molecule type" value="Genomic_DNA"/>
</dbReference>
<dbReference type="PANTHER" id="PTHR11904">
    <property type="entry name" value="METHYLTHIOADENOSINE/PURINE NUCLEOSIDE PHOSPHORYLASE"/>
    <property type="match status" value="1"/>
</dbReference>
<dbReference type="NCBIfam" id="TIGR01697">
    <property type="entry name" value="PNPH-PUNA-XAPA"/>
    <property type="match status" value="1"/>
</dbReference>
<sequence>MSKEDLVEYCAPSMEHPVAIVLGSGLGALADRVKVVRRIPYEDIDGFPQEALPIEGHRFEVLVGTIDGVPVVVYPGRVHLYQGYNALQVTSLVRHAHRLGCRDIILTCASGAVRDAKPGTFGLITDQMNLTGHNPLSTPEGAAHSLFDTPFVPMTGAYSNYLTTFAREAAAEVGVECSEGTYVGMLGPSFETDAEVKALGILGADYVGCSTVCEAIMARALKMQVLGLTLVTNKAGAADNSHEAELAAGNAAADDTTGVLLGVLRRLGGLQS</sequence>
<dbReference type="InterPro" id="IPR000845">
    <property type="entry name" value="Nucleoside_phosphorylase_d"/>
</dbReference>
<feature type="binding site" evidence="8">
    <location>
        <position position="191"/>
    </location>
    <ligand>
        <name>a purine D-ribonucleoside</name>
        <dbReference type="ChEBI" id="CHEBI:142355"/>
    </ligand>
</feature>
<gene>
    <name evidence="10" type="ORF">DXC81_05340</name>
</gene>
<reference evidence="10 11" key="1">
    <citation type="submission" date="2018-08" db="EMBL/GenBank/DDBJ databases">
        <title>A genome reference for cultivated species of the human gut microbiota.</title>
        <authorList>
            <person name="Zou Y."/>
            <person name="Xue W."/>
            <person name="Luo G."/>
        </authorList>
    </citation>
    <scope>NUCLEOTIDE SEQUENCE [LARGE SCALE GENOMIC DNA]</scope>
    <source>
        <strain evidence="10 11">TF08-14</strain>
    </source>
</reference>
<dbReference type="SUPFAM" id="SSF53167">
    <property type="entry name" value="Purine and uridine phosphorylases"/>
    <property type="match status" value="1"/>
</dbReference>
<dbReference type="UniPathway" id="UPA00606"/>
<comment type="similarity">
    <text evidence="3 7">Belongs to the PNP/MTAP phosphorylase family.</text>
</comment>
<comment type="pathway">
    <text evidence="2 7">Purine metabolism; purine nucleoside salvage.</text>
</comment>
<feature type="binding site" evidence="8">
    <location>
        <position position="109"/>
    </location>
    <ligand>
        <name>phosphate</name>
        <dbReference type="ChEBI" id="CHEBI:43474"/>
    </ligand>
</feature>
<evidence type="ECO:0000256" key="3">
    <source>
        <dbReference type="ARBA" id="ARBA00006751"/>
    </source>
</evidence>
<feature type="binding site" evidence="8">
    <location>
        <begin position="77"/>
        <end position="79"/>
    </location>
    <ligand>
        <name>phosphate</name>
        <dbReference type="ChEBI" id="CHEBI:43474"/>
    </ligand>
</feature>